<dbReference type="Pfam" id="PF00589">
    <property type="entry name" value="Phage_integrase"/>
    <property type="match status" value="1"/>
</dbReference>
<reference evidence="5" key="1">
    <citation type="submission" date="2019-08" db="EMBL/GenBank/DDBJ databases">
        <authorList>
            <person name="Kucharzyk K."/>
            <person name="Murdoch R.W."/>
            <person name="Higgins S."/>
            <person name="Loffler F."/>
        </authorList>
    </citation>
    <scope>NUCLEOTIDE SEQUENCE</scope>
</reference>
<name>A0A645GW36_9ZZZZ</name>
<keyword evidence="3" id="KW-0233">DNA recombination</keyword>
<dbReference type="GO" id="GO:0003677">
    <property type="term" value="F:DNA binding"/>
    <property type="evidence" value="ECO:0007669"/>
    <property type="project" value="InterPro"/>
</dbReference>
<dbReference type="EMBL" id="VSSQ01081604">
    <property type="protein sequence ID" value="MPN30476.1"/>
    <property type="molecule type" value="Genomic_DNA"/>
</dbReference>
<accession>A0A645GW36</accession>
<evidence type="ECO:0000259" key="4">
    <source>
        <dbReference type="PROSITE" id="PS51898"/>
    </source>
</evidence>
<dbReference type="SUPFAM" id="SSF56349">
    <property type="entry name" value="DNA breaking-rejoining enzymes"/>
    <property type="match status" value="1"/>
</dbReference>
<dbReference type="InterPro" id="IPR011010">
    <property type="entry name" value="DNA_brk_join_enz"/>
</dbReference>
<evidence type="ECO:0000256" key="2">
    <source>
        <dbReference type="ARBA" id="ARBA00022908"/>
    </source>
</evidence>
<evidence type="ECO:0000313" key="5">
    <source>
        <dbReference type="EMBL" id="MPN30476.1"/>
    </source>
</evidence>
<dbReference type="AlphaFoldDB" id="A0A645GW36"/>
<gene>
    <name evidence="5" type="primary">xerC_239</name>
    <name evidence="5" type="ORF">SDC9_177947</name>
</gene>
<feature type="domain" description="Tyr recombinase" evidence="4">
    <location>
        <begin position="1"/>
        <end position="108"/>
    </location>
</feature>
<dbReference type="GO" id="GO:0015074">
    <property type="term" value="P:DNA integration"/>
    <property type="evidence" value="ECO:0007669"/>
    <property type="project" value="UniProtKB-KW"/>
</dbReference>
<dbReference type="GO" id="GO:0006310">
    <property type="term" value="P:DNA recombination"/>
    <property type="evidence" value="ECO:0007669"/>
    <property type="project" value="UniProtKB-KW"/>
</dbReference>
<evidence type="ECO:0000256" key="3">
    <source>
        <dbReference type="ARBA" id="ARBA00023172"/>
    </source>
</evidence>
<dbReference type="PANTHER" id="PTHR30349:SF77">
    <property type="entry name" value="TYROSINE RECOMBINASE XERC"/>
    <property type="match status" value="1"/>
</dbReference>
<evidence type="ECO:0000256" key="1">
    <source>
        <dbReference type="ARBA" id="ARBA00004496"/>
    </source>
</evidence>
<dbReference type="PANTHER" id="PTHR30349">
    <property type="entry name" value="PHAGE INTEGRASE-RELATED"/>
    <property type="match status" value="1"/>
</dbReference>
<organism evidence="5">
    <name type="scientific">bioreactor metagenome</name>
    <dbReference type="NCBI Taxonomy" id="1076179"/>
    <lineage>
        <taxon>unclassified sequences</taxon>
        <taxon>metagenomes</taxon>
        <taxon>ecological metagenomes</taxon>
    </lineage>
</organism>
<dbReference type="InterPro" id="IPR050090">
    <property type="entry name" value="Tyrosine_recombinase_XerCD"/>
</dbReference>
<dbReference type="Gene3D" id="1.10.443.10">
    <property type="entry name" value="Intergrase catalytic core"/>
    <property type="match status" value="1"/>
</dbReference>
<comment type="caution">
    <text evidence="5">The sequence shown here is derived from an EMBL/GenBank/DDBJ whole genome shotgun (WGS) entry which is preliminary data.</text>
</comment>
<dbReference type="GO" id="GO:0005737">
    <property type="term" value="C:cytoplasm"/>
    <property type="evidence" value="ECO:0007669"/>
    <property type="project" value="UniProtKB-SubCell"/>
</dbReference>
<dbReference type="InterPro" id="IPR013762">
    <property type="entry name" value="Integrase-like_cat_sf"/>
</dbReference>
<protein>
    <submittedName>
        <fullName evidence="5">Tyrosine recombinase XerC</fullName>
    </submittedName>
</protein>
<comment type="subcellular location">
    <subcellularLocation>
        <location evidence="1">Cytoplasm</location>
    </subcellularLocation>
</comment>
<dbReference type="PROSITE" id="PS51898">
    <property type="entry name" value="TYR_RECOMBINASE"/>
    <property type="match status" value="1"/>
</dbReference>
<proteinExistence type="predicted"/>
<sequence length="116" mass="13198">MPFGPGVKKLLEDWKLLSKEGTKGPLFLSEKGAERLTVRTVHRLVQRAALRVGIYGVSPHTLRHCFATHLLERGAPLRVVQELLGHESIAATQRYLSITAEQMKRSYMEYHPRAHE</sequence>
<keyword evidence="2" id="KW-0229">DNA integration</keyword>
<dbReference type="InterPro" id="IPR002104">
    <property type="entry name" value="Integrase_catalytic"/>
</dbReference>